<dbReference type="VEuPathDB" id="VectorBase:ADIR005652"/>
<evidence type="ECO:0000313" key="1">
    <source>
        <dbReference type="EnsemblMetazoa" id="ADIR005652-PA"/>
    </source>
</evidence>
<evidence type="ECO:0000313" key="2">
    <source>
        <dbReference type="Proteomes" id="UP000075884"/>
    </source>
</evidence>
<dbReference type="EnsemblMetazoa" id="ADIR005652-RA">
    <property type="protein sequence ID" value="ADIR005652-PA"/>
    <property type="gene ID" value="ADIR005652"/>
</dbReference>
<name>A0A182NDD8_9DIPT</name>
<dbReference type="AlphaFoldDB" id="A0A182NDD8"/>
<protein>
    <submittedName>
        <fullName evidence="1">Uncharacterized protein</fullName>
    </submittedName>
</protein>
<reference evidence="2" key="1">
    <citation type="submission" date="2013-03" db="EMBL/GenBank/DDBJ databases">
        <title>The Genome Sequence of Anopheles dirus WRAIR2.</title>
        <authorList>
            <consortium name="The Broad Institute Genomics Platform"/>
            <person name="Neafsey D.E."/>
            <person name="Walton C."/>
            <person name="Walker B."/>
            <person name="Young S.K."/>
            <person name="Zeng Q."/>
            <person name="Gargeya S."/>
            <person name="Fitzgerald M."/>
            <person name="Haas B."/>
            <person name="Abouelleil A."/>
            <person name="Allen A.W."/>
            <person name="Alvarado L."/>
            <person name="Arachchi H.M."/>
            <person name="Berlin A.M."/>
            <person name="Chapman S.B."/>
            <person name="Gainer-Dewar J."/>
            <person name="Goldberg J."/>
            <person name="Griggs A."/>
            <person name="Gujja S."/>
            <person name="Hansen M."/>
            <person name="Howarth C."/>
            <person name="Imamovic A."/>
            <person name="Ireland A."/>
            <person name="Larimer J."/>
            <person name="McCowan C."/>
            <person name="Murphy C."/>
            <person name="Pearson M."/>
            <person name="Poon T.W."/>
            <person name="Priest M."/>
            <person name="Roberts A."/>
            <person name="Saif S."/>
            <person name="Shea T."/>
            <person name="Sisk P."/>
            <person name="Sykes S."/>
            <person name="Wortman J."/>
            <person name="Nusbaum C."/>
            <person name="Birren B."/>
        </authorList>
    </citation>
    <scope>NUCLEOTIDE SEQUENCE [LARGE SCALE GENOMIC DNA]</scope>
    <source>
        <strain evidence="2">WRAIR2</strain>
    </source>
</reference>
<reference evidence="1" key="2">
    <citation type="submission" date="2020-05" db="UniProtKB">
        <authorList>
            <consortium name="EnsemblMetazoa"/>
        </authorList>
    </citation>
    <scope>IDENTIFICATION</scope>
    <source>
        <strain evidence="1">WRAIR2</strain>
    </source>
</reference>
<sequence>MNSNNVIKFSGEGDVTYTFTYPNAIEPAIASPIAADLPRPRPAVSDHRRSRFDRCLGQHIVQDWNLITRFVAHHDEHRSMT</sequence>
<proteinExistence type="predicted"/>
<accession>A0A182NDD8</accession>
<organism evidence="1 2">
    <name type="scientific">Anopheles dirus</name>
    <dbReference type="NCBI Taxonomy" id="7168"/>
    <lineage>
        <taxon>Eukaryota</taxon>
        <taxon>Metazoa</taxon>
        <taxon>Ecdysozoa</taxon>
        <taxon>Arthropoda</taxon>
        <taxon>Hexapoda</taxon>
        <taxon>Insecta</taxon>
        <taxon>Pterygota</taxon>
        <taxon>Neoptera</taxon>
        <taxon>Endopterygota</taxon>
        <taxon>Diptera</taxon>
        <taxon>Nematocera</taxon>
        <taxon>Culicoidea</taxon>
        <taxon>Culicidae</taxon>
        <taxon>Anophelinae</taxon>
        <taxon>Anopheles</taxon>
    </lineage>
</organism>
<dbReference type="Proteomes" id="UP000075884">
    <property type="component" value="Unassembled WGS sequence"/>
</dbReference>
<keyword evidence="2" id="KW-1185">Reference proteome</keyword>